<dbReference type="AlphaFoldDB" id="A0A0J6WVI8"/>
<name>A0A0J6WVI8_9FIRM</name>
<organism evidence="2 3">
    <name type="scientific">Megasphaera cerevisiae DSM 20462</name>
    <dbReference type="NCBI Taxonomy" id="1122219"/>
    <lineage>
        <taxon>Bacteria</taxon>
        <taxon>Bacillati</taxon>
        <taxon>Bacillota</taxon>
        <taxon>Negativicutes</taxon>
        <taxon>Veillonellales</taxon>
        <taxon>Veillonellaceae</taxon>
        <taxon>Megasphaera</taxon>
    </lineage>
</organism>
<keyword evidence="1" id="KW-0732">Signal</keyword>
<evidence type="ECO:0000313" key="3">
    <source>
        <dbReference type="Proteomes" id="UP000036503"/>
    </source>
</evidence>
<proteinExistence type="predicted"/>
<sequence>MMWCAGLSLAVMGWLTAPVLAADESIVTRDIVVEENRVLEEAKLESQQTTIIIERLPILESEI</sequence>
<dbReference type="PATRIC" id="fig|1122219.3.peg.2243"/>
<dbReference type="RefSeq" id="WP_048514983.1">
    <property type="nucleotide sequence ID" value="NZ_FUXD01000037.1"/>
</dbReference>
<dbReference type="InParanoid" id="A0A0J6WVI8"/>
<gene>
    <name evidence="2" type="ORF">AB840_11440</name>
</gene>
<accession>A0A0J6WVI8</accession>
<dbReference type="Proteomes" id="UP000036503">
    <property type="component" value="Unassembled WGS sequence"/>
</dbReference>
<evidence type="ECO:0000313" key="2">
    <source>
        <dbReference type="EMBL" id="KMO85832.1"/>
    </source>
</evidence>
<keyword evidence="3" id="KW-1185">Reference proteome</keyword>
<dbReference type="EMBL" id="LEKT01000044">
    <property type="protein sequence ID" value="KMO85832.1"/>
    <property type="molecule type" value="Genomic_DNA"/>
</dbReference>
<reference evidence="2 3" key="1">
    <citation type="submission" date="2015-06" db="EMBL/GenBank/DDBJ databases">
        <title>Draft genome sequence of beer spoilage bacterium Megasphaera cerevisiae type strain 20462.</title>
        <authorList>
            <person name="Kutumbaka K."/>
            <person name="Pasmowitz J."/>
            <person name="Mategko J."/>
            <person name="Reyes D."/>
            <person name="Friedrich A."/>
            <person name="Han S."/>
            <person name="Martens-Habbena W."/>
            <person name="Neal-McKinney J."/>
            <person name="Janagama H.K."/>
            <person name="Nadala C."/>
            <person name="Samadpour M."/>
        </authorList>
    </citation>
    <scope>NUCLEOTIDE SEQUENCE [LARGE SCALE GENOMIC DNA]</scope>
    <source>
        <strain evidence="2 3">DSM 20462</strain>
    </source>
</reference>
<feature type="signal peptide" evidence="1">
    <location>
        <begin position="1"/>
        <end position="21"/>
    </location>
</feature>
<dbReference type="STRING" id="39029.BSR42_12725"/>
<protein>
    <submittedName>
        <fullName evidence="2">Uncharacterized protein</fullName>
    </submittedName>
</protein>
<comment type="caution">
    <text evidence="2">The sequence shown here is derived from an EMBL/GenBank/DDBJ whole genome shotgun (WGS) entry which is preliminary data.</text>
</comment>
<evidence type="ECO:0000256" key="1">
    <source>
        <dbReference type="SAM" id="SignalP"/>
    </source>
</evidence>
<feature type="chain" id="PRO_5039002103" evidence="1">
    <location>
        <begin position="22"/>
        <end position="63"/>
    </location>
</feature>